<protein>
    <submittedName>
        <fullName evidence="1">Uncharacterized protein</fullName>
    </submittedName>
</protein>
<accession>A0A212L2F9</accession>
<dbReference type="AlphaFoldDB" id="A0A212L2F9"/>
<organism evidence="1">
    <name type="scientific">uncultured Pleomorphomonas sp</name>
    <dbReference type="NCBI Taxonomy" id="442121"/>
    <lineage>
        <taxon>Bacteria</taxon>
        <taxon>Pseudomonadati</taxon>
        <taxon>Pseudomonadota</taxon>
        <taxon>Alphaproteobacteria</taxon>
        <taxon>Hyphomicrobiales</taxon>
        <taxon>Pleomorphomonadaceae</taxon>
        <taxon>Pleomorphomonas</taxon>
        <taxon>environmental samples</taxon>
    </lineage>
</organism>
<name>A0A212L2F9_9HYPH</name>
<evidence type="ECO:0000313" key="1">
    <source>
        <dbReference type="EMBL" id="SCM71539.1"/>
    </source>
</evidence>
<reference evidence="1" key="1">
    <citation type="submission" date="2016-08" db="EMBL/GenBank/DDBJ databases">
        <authorList>
            <person name="Seilhamer J.J."/>
        </authorList>
    </citation>
    <scope>NUCLEOTIDE SEQUENCE</scope>
    <source>
        <strain evidence="1">86</strain>
    </source>
</reference>
<dbReference type="EMBL" id="FMJD01000002">
    <property type="protein sequence ID" value="SCM71539.1"/>
    <property type="molecule type" value="Genomic_DNA"/>
</dbReference>
<proteinExistence type="predicted"/>
<sequence length="161" mass="17556">MVDHIPDTSADVLEYGLSADKPYLYSLTVTEQVVRDFFSAIIKARDTVDSNPAADRGALLTAAGEALQSTLYGQNSAYLASPWNSERHLGRALVEQAGLGGSTSDAVLRCSYAMAKQLLDILNDADAGNLSDDNMKFRIDVMIEFWTYCFMGMKVPSGDEE</sequence>
<gene>
    <name evidence="1" type="ORF">KL86PLE_100255</name>
</gene>
<dbReference type="RefSeq" id="WP_288199056.1">
    <property type="nucleotide sequence ID" value="NZ_LT608334.1"/>
</dbReference>